<dbReference type="InterPro" id="IPR011611">
    <property type="entry name" value="PfkB_dom"/>
</dbReference>
<evidence type="ECO:0000256" key="3">
    <source>
        <dbReference type="ARBA" id="ARBA00022777"/>
    </source>
</evidence>
<accession>A0AA44F5Q9</accession>
<protein>
    <submittedName>
        <fullName evidence="5">Sugar kinase</fullName>
    </submittedName>
</protein>
<organism evidence="5 6">
    <name type="scientific">Agrobacterium tumefaciens</name>
    <dbReference type="NCBI Taxonomy" id="358"/>
    <lineage>
        <taxon>Bacteria</taxon>
        <taxon>Pseudomonadati</taxon>
        <taxon>Pseudomonadota</taxon>
        <taxon>Alphaproteobacteria</taxon>
        <taxon>Hyphomicrobiales</taxon>
        <taxon>Rhizobiaceae</taxon>
        <taxon>Rhizobium/Agrobacterium group</taxon>
        <taxon>Agrobacterium</taxon>
        <taxon>Agrobacterium tumefaciens complex</taxon>
    </lineage>
</organism>
<dbReference type="InterPro" id="IPR050306">
    <property type="entry name" value="PfkB_Carbo_kinase"/>
</dbReference>
<feature type="domain" description="Carbohydrate kinase PfkB" evidence="4">
    <location>
        <begin position="8"/>
        <end position="298"/>
    </location>
</feature>
<gene>
    <name evidence="5" type="ORF">G6M46_14040</name>
</gene>
<keyword evidence="2" id="KW-0808">Transferase</keyword>
<comment type="caution">
    <text evidence="5">The sequence shown here is derived from an EMBL/GenBank/DDBJ whole genome shotgun (WGS) entry which is preliminary data.</text>
</comment>
<dbReference type="RefSeq" id="WP_065658806.1">
    <property type="nucleotide sequence ID" value="NZ_CP123840.1"/>
</dbReference>
<sequence length="311" mass="34402">MRKTFLSIGEAMIEISDGGRASTLRIGYAGDTLNTAWYARALLGEAWDVSYLTGLGTDRYSDAMKSFLYDADIGTSRIVTIENRRPGLYLIHQENGDRHFTYWRDTSAAKLIARDEKRLGASVDGCEHIYFSGITLAILDAEDRKRFLNALRVQRARGATISFDPNIRPQLWSGDDEIRHNLTTAGAHADIVFPTFLDEQNYFGDQTPSETADRYFNLGATEVAVKNGADPVLIRAKDEEVTIRAVMVDDVVDPTGAGDSFNGAYLAARMSGIDIQNAAKLAHRVASICIRHHGALVPFEHIRPAAQILHI</sequence>
<dbReference type="GO" id="GO:0019698">
    <property type="term" value="P:D-galacturonate catabolic process"/>
    <property type="evidence" value="ECO:0007669"/>
    <property type="project" value="TreeGrafter"/>
</dbReference>
<dbReference type="InterPro" id="IPR002173">
    <property type="entry name" value="Carboh/pur_kinase_PfkB_CS"/>
</dbReference>
<dbReference type="PANTHER" id="PTHR43085:SF15">
    <property type="entry name" value="2-DEHYDRO-3-DEOXYGLUCONOKINASE"/>
    <property type="match status" value="1"/>
</dbReference>
<evidence type="ECO:0000313" key="6">
    <source>
        <dbReference type="Proteomes" id="UP000702952"/>
    </source>
</evidence>
<dbReference type="EMBL" id="JAAMAY010000024">
    <property type="protein sequence ID" value="NTC29272.1"/>
    <property type="molecule type" value="Genomic_DNA"/>
</dbReference>
<evidence type="ECO:0000256" key="1">
    <source>
        <dbReference type="ARBA" id="ARBA00010688"/>
    </source>
</evidence>
<dbReference type="GO" id="GO:0006974">
    <property type="term" value="P:DNA damage response"/>
    <property type="evidence" value="ECO:0007669"/>
    <property type="project" value="TreeGrafter"/>
</dbReference>
<evidence type="ECO:0000313" key="5">
    <source>
        <dbReference type="EMBL" id="NTC29272.1"/>
    </source>
</evidence>
<dbReference type="SUPFAM" id="SSF53613">
    <property type="entry name" value="Ribokinase-like"/>
    <property type="match status" value="1"/>
</dbReference>
<dbReference type="InterPro" id="IPR029056">
    <property type="entry name" value="Ribokinase-like"/>
</dbReference>
<dbReference type="CDD" id="cd01166">
    <property type="entry name" value="KdgK"/>
    <property type="match status" value="1"/>
</dbReference>
<evidence type="ECO:0000256" key="2">
    <source>
        <dbReference type="ARBA" id="ARBA00022679"/>
    </source>
</evidence>
<proteinExistence type="inferred from homology"/>
<dbReference type="Pfam" id="PF00294">
    <property type="entry name" value="PfkB"/>
    <property type="match status" value="1"/>
</dbReference>
<dbReference type="Proteomes" id="UP000702952">
    <property type="component" value="Unassembled WGS sequence"/>
</dbReference>
<dbReference type="GO" id="GO:0005829">
    <property type="term" value="C:cytosol"/>
    <property type="evidence" value="ECO:0007669"/>
    <property type="project" value="TreeGrafter"/>
</dbReference>
<dbReference type="Gene3D" id="3.40.1190.20">
    <property type="match status" value="1"/>
</dbReference>
<dbReference type="GO" id="GO:0042840">
    <property type="term" value="P:D-glucuronate catabolic process"/>
    <property type="evidence" value="ECO:0007669"/>
    <property type="project" value="TreeGrafter"/>
</dbReference>
<evidence type="ECO:0000259" key="4">
    <source>
        <dbReference type="Pfam" id="PF00294"/>
    </source>
</evidence>
<keyword evidence="3 5" id="KW-0418">Kinase</keyword>
<dbReference type="PROSITE" id="PS00584">
    <property type="entry name" value="PFKB_KINASES_2"/>
    <property type="match status" value="1"/>
</dbReference>
<dbReference type="AlphaFoldDB" id="A0AA44F5Q9"/>
<dbReference type="PANTHER" id="PTHR43085">
    <property type="entry name" value="HEXOKINASE FAMILY MEMBER"/>
    <property type="match status" value="1"/>
</dbReference>
<comment type="similarity">
    <text evidence="1">Belongs to the carbohydrate kinase PfkB family.</text>
</comment>
<name>A0AA44F5Q9_AGRTU</name>
<reference evidence="5" key="1">
    <citation type="journal article" date="2020" name="Science">
        <title>Unexpected conservation and global transmission of agrobacterial virulence plasmids.</title>
        <authorList>
            <person name="Weisberg A.J."/>
            <person name="Davis E.W. 2nd"/>
            <person name="Tabima J."/>
            <person name="Belcher M.S."/>
            <person name="Miller M."/>
            <person name="Kuo C.H."/>
            <person name="Loper J.E."/>
            <person name="Grunwald N.J."/>
            <person name="Putnam M.L."/>
            <person name="Chang J.H."/>
        </authorList>
    </citation>
    <scope>NUCLEOTIDE SEQUENCE</scope>
    <source>
        <strain evidence="5">17-1853-1a</strain>
    </source>
</reference>
<dbReference type="GO" id="GO:0008673">
    <property type="term" value="F:2-dehydro-3-deoxygluconokinase activity"/>
    <property type="evidence" value="ECO:0007669"/>
    <property type="project" value="TreeGrafter"/>
</dbReference>